<dbReference type="Gene3D" id="1.20.1480.30">
    <property type="entry name" value="Designed four-helix bundle protein"/>
    <property type="match status" value="1"/>
</dbReference>
<accession>A0A6B0YTN3</accession>
<feature type="compositionally biased region" description="Polar residues" evidence="4">
    <location>
        <begin position="163"/>
        <end position="175"/>
    </location>
</feature>
<dbReference type="EMBL" id="VXRG01000097">
    <property type="protein sequence ID" value="MXY94063.1"/>
    <property type="molecule type" value="Genomic_DNA"/>
</dbReference>
<evidence type="ECO:0000313" key="7">
    <source>
        <dbReference type="EMBL" id="MXY94063.1"/>
    </source>
</evidence>
<keyword evidence="2" id="KW-0964">Secreted</keyword>
<dbReference type="InterPro" id="IPR013783">
    <property type="entry name" value="Ig-like_fold"/>
</dbReference>
<comment type="subcellular location">
    <subcellularLocation>
        <location evidence="1">Secreted</location>
    </subcellularLocation>
</comment>
<evidence type="ECO:0000256" key="5">
    <source>
        <dbReference type="SAM" id="Phobius"/>
    </source>
</evidence>
<feature type="region of interest" description="Disordered" evidence="4">
    <location>
        <begin position="163"/>
        <end position="219"/>
    </location>
</feature>
<dbReference type="GO" id="GO:0005576">
    <property type="term" value="C:extracellular region"/>
    <property type="evidence" value="ECO:0007669"/>
    <property type="project" value="UniProtKB-SubCell"/>
</dbReference>
<evidence type="ECO:0000256" key="1">
    <source>
        <dbReference type="ARBA" id="ARBA00004613"/>
    </source>
</evidence>
<dbReference type="InterPro" id="IPR033764">
    <property type="entry name" value="Sdr_B"/>
</dbReference>
<keyword evidence="5" id="KW-0812">Transmembrane</keyword>
<dbReference type="Gene3D" id="2.60.40.10">
    <property type="entry name" value="Immunoglobulins"/>
    <property type="match status" value="1"/>
</dbReference>
<evidence type="ECO:0000259" key="6">
    <source>
        <dbReference type="Pfam" id="PF17210"/>
    </source>
</evidence>
<evidence type="ECO:0000256" key="3">
    <source>
        <dbReference type="ARBA" id="ARBA00022729"/>
    </source>
</evidence>
<feature type="domain" description="SD-repeat containing protein B" evidence="6">
    <location>
        <begin position="237"/>
        <end position="311"/>
    </location>
</feature>
<feature type="compositionally biased region" description="Basic and acidic residues" evidence="4">
    <location>
        <begin position="185"/>
        <end position="196"/>
    </location>
</feature>
<feature type="transmembrane region" description="Helical" evidence="5">
    <location>
        <begin position="24"/>
        <end position="46"/>
    </location>
</feature>
<name>A0A6B0YTN3_9CHLR</name>
<evidence type="ECO:0000256" key="2">
    <source>
        <dbReference type="ARBA" id="ARBA00022525"/>
    </source>
</evidence>
<dbReference type="AlphaFoldDB" id="A0A6B0YTN3"/>
<evidence type="ECO:0000256" key="4">
    <source>
        <dbReference type="SAM" id="MobiDB-lite"/>
    </source>
</evidence>
<protein>
    <recommendedName>
        <fullName evidence="6">SD-repeat containing protein B domain-containing protein</fullName>
    </recommendedName>
</protein>
<sequence length="333" mass="34494">MELQTKQPPELEFSMPEVEESLTAYLSAIGGAIIGLLLTLLVLAIWNGGTLNFTNISRVNALDAGLTDVAADLETVNANVDALGERLVLLEQESGAVAALQHSLSELDTSLADLDRTLSEQGIQLAQLDTAVEDLQVTRRNFDLFTAALTNALAQMETAAAASQSENGGVSQRTPSAGPAPSASRTDDRRAAESAESKSATTDSGLKADESAQPVQPLPQPAVVVSEKVAPDALLVYLFLDGNADGLFDADENLIAGATVTLTSPDGRAVAAENSVGSAGTLFEKLNGGEFTVSVDEVQGYTLASLNNTTVEVDPEAGAGQIVYFAVVTTAGD</sequence>
<organism evidence="7">
    <name type="scientific">Caldilineaceae bacterium SB0664_bin_27</name>
    <dbReference type="NCBI Taxonomy" id="2605260"/>
    <lineage>
        <taxon>Bacteria</taxon>
        <taxon>Bacillati</taxon>
        <taxon>Chloroflexota</taxon>
        <taxon>Caldilineae</taxon>
        <taxon>Caldilineales</taxon>
        <taxon>Caldilineaceae</taxon>
    </lineage>
</organism>
<gene>
    <name evidence="7" type="ORF">F4Y42_11535</name>
</gene>
<keyword evidence="5" id="KW-1133">Transmembrane helix</keyword>
<dbReference type="Pfam" id="PF17210">
    <property type="entry name" value="SdrD_B"/>
    <property type="match status" value="1"/>
</dbReference>
<comment type="caution">
    <text evidence="7">The sequence shown here is derived from an EMBL/GenBank/DDBJ whole genome shotgun (WGS) entry which is preliminary data.</text>
</comment>
<proteinExistence type="predicted"/>
<keyword evidence="5" id="KW-0472">Membrane</keyword>
<keyword evidence="3" id="KW-0732">Signal</keyword>
<reference evidence="7" key="1">
    <citation type="submission" date="2019-09" db="EMBL/GenBank/DDBJ databases">
        <title>Characterisation of the sponge microbiome using genome-centric metagenomics.</title>
        <authorList>
            <person name="Engelberts J.P."/>
            <person name="Robbins S.J."/>
            <person name="De Goeij J.M."/>
            <person name="Aranda M."/>
            <person name="Bell S.C."/>
            <person name="Webster N.S."/>
        </authorList>
    </citation>
    <scope>NUCLEOTIDE SEQUENCE</scope>
    <source>
        <strain evidence="7">SB0664_bin_27</strain>
    </source>
</reference>